<dbReference type="Pfam" id="PF00560">
    <property type="entry name" value="LRR_1"/>
    <property type="match status" value="1"/>
</dbReference>
<dbReference type="PROSITE" id="PS51450">
    <property type="entry name" value="LRR"/>
    <property type="match status" value="1"/>
</dbReference>
<dbReference type="PaxDb" id="35128-Thaps25078"/>
<feature type="region of interest" description="Disordered" evidence="2">
    <location>
        <begin position="217"/>
        <end position="243"/>
    </location>
</feature>
<feature type="region of interest" description="Disordered" evidence="2">
    <location>
        <begin position="784"/>
        <end position="805"/>
    </location>
</feature>
<feature type="region of interest" description="Disordered" evidence="2">
    <location>
        <begin position="25"/>
        <end position="49"/>
    </location>
</feature>
<feature type="compositionally biased region" description="Pro residues" evidence="2">
    <location>
        <begin position="784"/>
        <end position="794"/>
    </location>
</feature>
<dbReference type="InterPro" id="IPR001611">
    <property type="entry name" value="Leu-rich_rpt"/>
</dbReference>
<dbReference type="InterPro" id="IPR032675">
    <property type="entry name" value="LRR_dom_sf"/>
</dbReference>
<reference evidence="5 6" key="1">
    <citation type="journal article" date="2004" name="Science">
        <title>The genome of the diatom Thalassiosira pseudonana: ecology, evolution, and metabolism.</title>
        <authorList>
            <person name="Armbrust E.V."/>
            <person name="Berges J.A."/>
            <person name="Bowler C."/>
            <person name="Green B.R."/>
            <person name="Martinez D."/>
            <person name="Putnam N.H."/>
            <person name="Zhou S."/>
            <person name="Allen A.E."/>
            <person name="Apt K.E."/>
            <person name="Bechner M."/>
            <person name="Brzezinski M.A."/>
            <person name="Chaal B.K."/>
            <person name="Chiovitti A."/>
            <person name="Davis A.K."/>
            <person name="Demarest M.S."/>
            <person name="Detter J.C."/>
            <person name="Glavina T."/>
            <person name="Goodstein D."/>
            <person name="Hadi M.Z."/>
            <person name="Hellsten U."/>
            <person name="Hildebrand M."/>
            <person name="Jenkins B.D."/>
            <person name="Jurka J."/>
            <person name="Kapitonov V.V."/>
            <person name="Kroger N."/>
            <person name="Lau W.W."/>
            <person name="Lane T.W."/>
            <person name="Larimer F.W."/>
            <person name="Lippmeier J.C."/>
            <person name="Lucas S."/>
            <person name="Medina M."/>
            <person name="Montsant A."/>
            <person name="Obornik M."/>
            <person name="Parker M.S."/>
            <person name="Palenik B."/>
            <person name="Pazour G.J."/>
            <person name="Richardson P.M."/>
            <person name="Rynearson T.A."/>
            <person name="Saito M.A."/>
            <person name="Schwartz D.C."/>
            <person name="Thamatrakoln K."/>
            <person name="Valentin K."/>
            <person name="Vardi A."/>
            <person name="Wilkerson F.P."/>
            <person name="Rokhsar D.S."/>
        </authorList>
    </citation>
    <scope>NUCLEOTIDE SEQUENCE [LARGE SCALE GENOMIC DNA]</scope>
    <source>
        <strain evidence="5 6">CCMP1335</strain>
    </source>
</reference>
<evidence type="ECO:0000256" key="2">
    <source>
        <dbReference type="SAM" id="MobiDB-lite"/>
    </source>
</evidence>
<dbReference type="InterPro" id="IPR051848">
    <property type="entry name" value="PGIP"/>
</dbReference>
<sequence>MRRRMACIFLPLGTVGICVATPPTPNPKATTSQEQQPRTLHTTPVSSSSAPFIHSCTALFIPNLQMADDNQVTRTTVMHPLPSPSIADDDDYEAVANANGNDQVSFAIVSKAIDGTPGGCRRSIQPINTLLFYVPCLFLQGLESVNDEESPPPPISGDVSLIQHEEGADEMKKPKVTVEVGGGRLVDGFAEQSTAEEGPVAFAVGRFDDSVAVMQAKKGDRTTSTTLSSATPGHDDEVENELDDDSERRAATEEYGNSNSNIVAHEQDVRTTIITAESQDISTYINDGTYQIHVPEATLVTDERDIMLTSLDSSMIPSASLVQPEKYSLTIAGKKVRFRYLALGALVLLGVVVAVAVVLVTKGEGAVVDDSAPSVAPSVSPYPTYFPSGEPSSSPTSALHVELMNIIAKESRNIVRPSSFTDAQSYQRMALDWLVHDASTRTPLSTNYTDAEITERFALALFYFQTNGKDWFDSFEFVTENHICAWRGKRSLEKKGVIRCNADNRVLELALFDNNLKGELPPEIGLLTEMSLLDLGNNDISRYLPSFAPLTKLVVLSLTNNDLEGPISKSLEELISLQTLDLSNNELSGNVLNVANLTSLQTVRLDGNKLNGEVHTSFGDLPLLETLNIQKNQLTGSIDFMCQDLPINLELDCEDEVPEVKCSCCVGCTIVSEVCDPENEVTAYLNITVGQDAFDFQWELHSIIDPFNYTEVLFAAGGQYEDGERVDIQLCLAFPGAYVLYTSANITLDGQNETEVVFTVGDYSETLVLFDMVEVDIESDGSVPIPPSLTPVPSPSSTSASTPTVGTNKTLAPTMFVTLPLQDGSTERPTVGTNKTLAPTMFVTLPLQDVSTERPVACLKFELNLTTDAFGDETSWYIYNQGNSTAALFQTVFDSNETYLVSHCLDPRGCYDWVIKDQWNDGIGFPGGFSVSVNDRVIKEGGGAFSSDDIVPLGGRCGVDPTAGTSCPENYGLLNVTILSDVYNFETSWEVFDTSTGQVIALNEYELVPDTLQTELSCIPERDCSTFAIYDSYGDGLTASNDTFWVVEYRGSVVAEGGGDFGNSSLASFGSICLTGDSRFFYPSNTTGNKETKMSEHHLFFVKHSVPDKERTESFFKQWADLMGDAEMNVDKGMAFPEWEGNECLLTLPDVTTQMICCVWKTKSFMTMNEFQDFINRFTGDALTNVCYPIDEAFGIKQLTFRGYIRDYINNTNGRSPGFVDAPMLFMVHHHIVDRAAWDKDVVGFIASATNEHCITPSDCGKEPFFEKGHGGCMTLFIGEKDCICFETAPDGTTNEAILKSADDLCKGSARNEVYEIDSKAGVNAMNLSADDYYQDVLFWANAQSTTKTLDDANPVVSQSIHIPCQ</sequence>
<evidence type="ECO:0000256" key="4">
    <source>
        <dbReference type="SAM" id="SignalP"/>
    </source>
</evidence>
<comment type="subcellular location">
    <subcellularLocation>
        <location evidence="1">Cell envelope</location>
    </subcellularLocation>
</comment>
<dbReference type="PANTHER" id="PTHR48059">
    <property type="entry name" value="POLYGALACTURONASE INHIBITOR 1"/>
    <property type="match status" value="1"/>
</dbReference>
<keyword evidence="6" id="KW-1185">Reference proteome</keyword>
<feature type="compositionally biased region" description="Polar residues" evidence="2">
    <location>
        <begin position="222"/>
        <end position="231"/>
    </location>
</feature>
<dbReference type="GeneID" id="7443988"/>
<feature type="compositionally biased region" description="Low complexity" evidence="2">
    <location>
        <begin position="795"/>
        <end position="805"/>
    </location>
</feature>
<keyword evidence="3" id="KW-0472">Membrane</keyword>
<reference evidence="5 6" key="2">
    <citation type="journal article" date="2008" name="Nature">
        <title>The Phaeodactylum genome reveals the evolutionary history of diatom genomes.</title>
        <authorList>
            <person name="Bowler C."/>
            <person name="Allen A.E."/>
            <person name="Badger J.H."/>
            <person name="Grimwood J."/>
            <person name="Jabbari K."/>
            <person name="Kuo A."/>
            <person name="Maheswari U."/>
            <person name="Martens C."/>
            <person name="Maumus F."/>
            <person name="Otillar R.P."/>
            <person name="Rayko E."/>
            <person name="Salamov A."/>
            <person name="Vandepoele K."/>
            <person name="Beszteri B."/>
            <person name="Gruber A."/>
            <person name="Heijde M."/>
            <person name="Katinka M."/>
            <person name="Mock T."/>
            <person name="Valentin K."/>
            <person name="Verret F."/>
            <person name="Berges J.A."/>
            <person name="Brownlee C."/>
            <person name="Cadoret J.P."/>
            <person name="Chiovitti A."/>
            <person name="Choi C.J."/>
            <person name="Coesel S."/>
            <person name="De Martino A."/>
            <person name="Detter J.C."/>
            <person name="Durkin C."/>
            <person name="Falciatore A."/>
            <person name="Fournet J."/>
            <person name="Haruta M."/>
            <person name="Huysman M.J."/>
            <person name="Jenkins B.D."/>
            <person name="Jiroutova K."/>
            <person name="Jorgensen R.E."/>
            <person name="Joubert Y."/>
            <person name="Kaplan A."/>
            <person name="Kroger N."/>
            <person name="Kroth P.G."/>
            <person name="La Roche J."/>
            <person name="Lindquist E."/>
            <person name="Lommer M."/>
            <person name="Martin-Jezequel V."/>
            <person name="Lopez P.J."/>
            <person name="Lucas S."/>
            <person name="Mangogna M."/>
            <person name="McGinnis K."/>
            <person name="Medlin L.K."/>
            <person name="Montsant A."/>
            <person name="Oudot-Le Secq M.P."/>
            <person name="Napoli C."/>
            <person name="Obornik M."/>
            <person name="Parker M.S."/>
            <person name="Petit J.L."/>
            <person name="Porcel B.M."/>
            <person name="Poulsen N."/>
            <person name="Robison M."/>
            <person name="Rychlewski L."/>
            <person name="Rynearson T.A."/>
            <person name="Schmutz J."/>
            <person name="Shapiro H."/>
            <person name="Siaut M."/>
            <person name="Stanley M."/>
            <person name="Sussman M.R."/>
            <person name="Taylor A.R."/>
            <person name="Vardi A."/>
            <person name="von Dassow P."/>
            <person name="Vyverman W."/>
            <person name="Willis A."/>
            <person name="Wyrwicz L.S."/>
            <person name="Rokhsar D.S."/>
            <person name="Weissenbach J."/>
            <person name="Armbrust E.V."/>
            <person name="Green B.R."/>
            <person name="Van de Peer Y."/>
            <person name="Grigoriev I.V."/>
        </authorList>
    </citation>
    <scope>NUCLEOTIDE SEQUENCE [LARGE SCALE GENOMIC DNA]</scope>
    <source>
        <strain evidence="5 6">CCMP1335</strain>
    </source>
</reference>
<dbReference type="HOGENOM" id="CLU_256691_0_0_1"/>
<keyword evidence="3" id="KW-1133">Transmembrane helix</keyword>
<evidence type="ECO:0000256" key="1">
    <source>
        <dbReference type="ARBA" id="ARBA00004196"/>
    </source>
</evidence>
<dbReference type="GO" id="GO:0038023">
    <property type="term" value="F:signaling receptor activity"/>
    <property type="evidence" value="ECO:0000318"/>
    <property type="project" value="GO_Central"/>
</dbReference>
<dbReference type="RefSeq" id="XP_002294308.1">
    <property type="nucleotide sequence ID" value="XM_002294272.1"/>
</dbReference>
<evidence type="ECO:0000256" key="3">
    <source>
        <dbReference type="SAM" id="Phobius"/>
    </source>
</evidence>
<dbReference type="KEGG" id="tps:THAPSDRAFT_25078"/>
<accession>B8CDR9</accession>
<keyword evidence="3" id="KW-0812">Transmembrane</keyword>
<dbReference type="PANTHER" id="PTHR48059:SF30">
    <property type="entry name" value="OS06G0587000 PROTEIN"/>
    <property type="match status" value="1"/>
</dbReference>
<dbReference type="SUPFAM" id="SSF52058">
    <property type="entry name" value="L domain-like"/>
    <property type="match status" value="1"/>
</dbReference>
<evidence type="ECO:0000313" key="5">
    <source>
        <dbReference type="EMBL" id="EED88663.1"/>
    </source>
</evidence>
<feature type="chain" id="PRO_5002870031" evidence="4">
    <location>
        <begin position="21"/>
        <end position="1366"/>
    </location>
</feature>
<name>B8CDR9_THAPS</name>
<dbReference type="GO" id="GO:0005886">
    <property type="term" value="C:plasma membrane"/>
    <property type="evidence" value="ECO:0000318"/>
    <property type="project" value="GO_Central"/>
</dbReference>
<dbReference type="Gene3D" id="3.80.10.10">
    <property type="entry name" value="Ribonuclease Inhibitor"/>
    <property type="match status" value="1"/>
</dbReference>
<dbReference type="Proteomes" id="UP000001449">
    <property type="component" value="Chromosome 15"/>
</dbReference>
<feature type="transmembrane region" description="Helical" evidence="3">
    <location>
        <begin position="340"/>
        <end position="360"/>
    </location>
</feature>
<feature type="compositionally biased region" description="Polar residues" evidence="2">
    <location>
        <begin position="32"/>
        <end position="49"/>
    </location>
</feature>
<gene>
    <name evidence="5" type="ORF">THAPSDRAFT_25078</name>
</gene>
<evidence type="ECO:0000313" key="6">
    <source>
        <dbReference type="Proteomes" id="UP000001449"/>
    </source>
</evidence>
<dbReference type="eggNOG" id="ENOG502QTZV">
    <property type="taxonomic scope" value="Eukaryota"/>
</dbReference>
<organism evidence="5 6">
    <name type="scientific">Thalassiosira pseudonana</name>
    <name type="common">Marine diatom</name>
    <name type="synonym">Cyclotella nana</name>
    <dbReference type="NCBI Taxonomy" id="35128"/>
    <lineage>
        <taxon>Eukaryota</taxon>
        <taxon>Sar</taxon>
        <taxon>Stramenopiles</taxon>
        <taxon>Ochrophyta</taxon>
        <taxon>Bacillariophyta</taxon>
        <taxon>Coscinodiscophyceae</taxon>
        <taxon>Thalassiosirophycidae</taxon>
        <taxon>Thalassiosirales</taxon>
        <taxon>Thalassiosiraceae</taxon>
        <taxon>Thalassiosira</taxon>
    </lineage>
</organism>
<feature type="signal peptide" evidence="4">
    <location>
        <begin position="1"/>
        <end position="20"/>
    </location>
</feature>
<proteinExistence type="predicted"/>
<keyword evidence="4" id="KW-0732">Signal</keyword>
<protein>
    <submittedName>
        <fullName evidence="5">Uncharacterized protein</fullName>
    </submittedName>
</protein>
<dbReference type="EMBL" id="CM000650">
    <property type="protein sequence ID" value="EED88663.1"/>
    <property type="molecule type" value="Genomic_DNA"/>
</dbReference>
<dbReference type="InParanoid" id="B8CDR9"/>